<organism evidence="2">
    <name type="scientific">Roseihalotalea indica</name>
    <dbReference type="NCBI Taxonomy" id="2867963"/>
    <lineage>
        <taxon>Bacteria</taxon>
        <taxon>Pseudomonadati</taxon>
        <taxon>Bacteroidota</taxon>
        <taxon>Cytophagia</taxon>
        <taxon>Cytophagales</taxon>
        <taxon>Catalimonadaceae</taxon>
        <taxon>Roseihalotalea</taxon>
    </lineage>
</organism>
<feature type="transmembrane region" description="Helical" evidence="1">
    <location>
        <begin position="7"/>
        <end position="26"/>
    </location>
</feature>
<evidence type="ECO:0000313" key="2">
    <source>
        <dbReference type="EMBL" id="WKN37441.1"/>
    </source>
</evidence>
<dbReference type="InterPro" id="IPR021314">
    <property type="entry name" value="DUF2911"/>
</dbReference>
<name>A0AA49GSA2_9BACT</name>
<accession>A0AA49GSA2</accession>
<sequence>MNKSIKWTLIIGGGFALLLFIAYRIMIAQTKSHSPEETIIQDHGEATLSVTYSRPYKKGRVIFGELEPYGEVWRTGANEATTFKTSHNLLIADEPLPAGKYTLWTIPGEERWKVIFNKENYDWGVNRNGVAARDPTADALMVEVASESTTGLVEQFTIRFEDEPFAMILEWDATKVVVPIQVQE</sequence>
<keyword evidence="1" id="KW-0472">Membrane</keyword>
<keyword evidence="1" id="KW-0812">Transmembrane</keyword>
<dbReference type="AlphaFoldDB" id="A0AA49GSA2"/>
<evidence type="ECO:0000256" key="1">
    <source>
        <dbReference type="SAM" id="Phobius"/>
    </source>
</evidence>
<gene>
    <name evidence="2" type="ORF">K4G66_01795</name>
</gene>
<reference evidence="2" key="1">
    <citation type="journal article" date="2023" name="Comput. Struct. Biotechnol. J.">
        <title>Discovery of a novel marine Bacteroidetes with a rich repertoire of carbohydrate-active enzymes.</title>
        <authorList>
            <person name="Chen B."/>
            <person name="Liu G."/>
            <person name="Chen Q."/>
            <person name="Wang H."/>
            <person name="Liu L."/>
            <person name="Tang K."/>
        </authorList>
    </citation>
    <scope>NUCLEOTIDE SEQUENCE</scope>
    <source>
        <strain evidence="2">TK19036</strain>
    </source>
</reference>
<keyword evidence="1" id="KW-1133">Transmembrane helix</keyword>
<dbReference type="Pfam" id="PF11138">
    <property type="entry name" value="DUF2911"/>
    <property type="match status" value="1"/>
</dbReference>
<reference evidence="2" key="2">
    <citation type="journal article" date="2024" name="Antonie Van Leeuwenhoek">
        <title>Roseihalotalea indica gen. nov., sp. nov., a halophilic Bacteroidetes from mesopelagic Southwest Indian Ocean with higher carbohydrate metabolic potential.</title>
        <authorList>
            <person name="Chen B."/>
            <person name="Zhang M."/>
            <person name="Lin D."/>
            <person name="Ye J."/>
            <person name="Tang K."/>
        </authorList>
    </citation>
    <scope>NUCLEOTIDE SEQUENCE</scope>
    <source>
        <strain evidence="2">TK19036</strain>
    </source>
</reference>
<protein>
    <submittedName>
        <fullName evidence="2">DUF2911 domain-containing protein</fullName>
    </submittedName>
</protein>
<dbReference type="EMBL" id="CP120682">
    <property type="protein sequence ID" value="WKN37441.1"/>
    <property type="molecule type" value="Genomic_DNA"/>
</dbReference>
<proteinExistence type="predicted"/>